<keyword evidence="1" id="KW-0732">Signal</keyword>
<name>A0A7Y9ZIX7_9ACTN</name>
<organism evidence="2 3">
    <name type="scientific">Nocardioides aromaticivorans</name>
    <dbReference type="NCBI Taxonomy" id="200618"/>
    <lineage>
        <taxon>Bacteria</taxon>
        <taxon>Bacillati</taxon>
        <taxon>Actinomycetota</taxon>
        <taxon>Actinomycetes</taxon>
        <taxon>Propionibacteriales</taxon>
        <taxon>Nocardioidaceae</taxon>
        <taxon>Nocardioides</taxon>
    </lineage>
</organism>
<dbReference type="EMBL" id="JACBZM010000001">
    <property type="protein sequence ID" value="NYI44291.1"/>
    <property type="molecule type" value="Genomic_DNA"/>
</dbReference>
<feature type="signal peptide" evidence="1">
    <location>
        <begin position="1"/>
        <end position="25"/>
    </location>
</feature>
<evidence type="ECO:0000313" key="3">
    <source>
        <dbReference type="Proteomes" id="UP000562045"/>
    </source>
</evidence>
<sequence>MRLRSLAATAAAGVLALTLASAPSATGSVRTDGTLDADGFALPGLPALPTIPGLPIPPLPTDLLVPRFTGAAVTAQPLDAPPVPQNPWLAPNGRSSMHNDAYSTDAYAVSGPTGRALTMRTASYGIRECATMAFDSHDRIVGLCGGLEGFTMMVIDPVTLRPVSQLQLSARDLGKAANPFTDLCGGTYFFLDGQDRAYATTTRSAIAEVQVGADGGLSKGRTWPLTSYLGADDCLVATGVDWSGRVWWFSQQGTVGTLDRATGAVKALELPDGEGIYNSVSSDETGGVYFVSTHRSYRLDAAADGTPEITWAIPYDRGSAKKPGMLSQGSGTSPTLIGERWIAIADNADPQSHVIVYDRRRGVPDGEREHCSVPVLQGGASTTENSLVAAGNSLIIENNYGYAGVQSTLLGKSTTPGVSRVMIDDEGCHVAWTNPTVAPTSVPKASLGNGLVYVYSKPPRKDLLDAWYVTAIDIRTGETRWSRLTGTGIQWNNHYAAIYLGPDGALYVATIVGLIRLADG</sequence>
<gene>
    <name evidence="2" type="ORF">BJ993_001371</name>
</gene>
<evidence type="ECO:0000313" key="2">
    <source>
        <dbReference type="EMBL" id="NYI44291.1"/>
    </source>
</evidence>
<dbReference type="InterPro" id="IPR011044">
    <property type="entry name" value="Quino_amine_DH_bsu"/>
</dbReference>
<proteinExistence type="predicted"/>
<feature type="chain" id="PRO_5039080840" evidence="1">
    <location>
        <begin position="26"/>
        <end position="520"/>
    </location>
</feature>
<comment type="caution">
    <text evidence="2">The sequence shown here is derived from an EMBL/GenBank/DDBJ whole genome shotgun (WGS) entry which is preliminary data.</text>
</comment>
<dbReference type="RefSeq" id="WP_179648191.1">
    <property type="nucleotide sequence ID" value="NZ_JACBZM010000001.1"/>
</dbReference>
<protein>
    <submittedName>
        <fullName evidence="2">Uncharacterized protein</fullName>
    </submittedName>
</protein>
<dbReference type="AlphaFoldDB" id="A0A7Y9ZIX7"/>
<dbReference type="SUPFAM" id="SSF50969">
    <property type="entry name" value="YVTN repeat-like/Quinoprotein amine dehydrogenase"/>
    <property type="match status" value="1"/>
</dbReference>
<dbReference type="Proteomes" id="UP000562045">
    <property type="component" value="Unassembled WGS sequence"/>
</dbReference>
<accession>A0A7Y9ZIX7</accession>
<reference evidence="2 3" key="1">
    <citation type="submission" date="2020-07" db="EMBL/GenBank/DDBJ databases">
        <title>Sequencing the genomes of 1000 actinobacteria strains.</title>
        <authorList>
            <person name="Klenk H.-P."/>
        </authorList>
    </citation>
    <scope>NUCLEOTIDE SEQUENCE [LARGE SCALE GENOMIC DNA]</scope>
    <source>
        <strain evidence="2 3">DSM 15131</strain>
    </source>
</reference>
<evidence type="ECO:0000256" key="1">
    <source>
        <dbReference type="SAM" id="SignalP"/>
    </source>
</evidence>